<dbReference type="CDD" id="cd03693">
    <property type="entry name" value="EF1_alpha_II"/>
    <property type="match status" value="1"/>
</dbReference>
<evidence type="ECO:0000256" key="8">
    <source>
        <dbReference type="ARBA" id="ARBA00049117"/>
    </source>
</evidence>
<dbReference type="InterPro" id="IPR009000">
    <property type="entry name" value="Transl_B-barrel_sf"/>
</dbReference>
<dbReference type="Gene3D" id="3.40.50.300">
    <property type="entry name" value="P-loop containing nucleotide triphosphate hydrolases"/>
    <property type="match status" value="1"/>
</dbReference>
<dbReference type="SUPFAM" id="SSF50465">
    <property type="entry name" value="EF-Tu/eEF-1alpha/eIF2-gamma C-terminal domain"/>
    <property type="match status" value="1"/>
</dbReference>
<evidence type="ECO:0000256" key="7">
    <source>
        <dbReference type="ARBA" id="ARBA00023134"/>
    </source>
</evidence>
<evidence type="ECO:0000256" key="3">
    <source>
        <dbReference type="ARBA" id="ARBA00022553"/>
    </source>
</evidence>
<dbReference type="GO" id="GO:0003924">
    <property type="term" value="F:GTPase activity"/>
    <property type="evidence" value="ECO:0007669"/>
    <property type="project" value="InterPro"/>
</dbReference>
<name>A0AA41T7S3_SCICA</name>
<sequence length="454" mass="49403">MGKEKTHINIIVMGHVDLGKSTTTGHLIYKCGGIDKRTIEKFEKEAAEMRKGSFKYAWVLDKLKAERERGITIDIFLWKFETSKYYVTIIDAPGHRDFIKNMITGTSQADCAVLIVAAGVGEFEAGISKNGQTCEHALLAYTVGVKQLIAVVNKMDSTEPPHSQKRYEKIIKEIGTYIKKIGYNPDTVAFVPISGWNGDNMLEPSANMPWFKGWKITHKYVSASGTTLLEALECILPPTCPTDKPLRLPLQDVYKISALSETLISGIGTVPVGRVETGVLKPGMVVTFAPVNITTEVKSVEMHHEALSEALPGGNVGFNVKNVSVKYVRRGNVAGDTNGSSWFHCSGQISAGYAPVLDYHTAHITCKFAELKEKIGRRSGKKLEDGPKFLKSGDAAIVDMVPGKPMCAESFSDYLPLGSFAVCDMRQTVAVDVIKAVVKKAAGAGKVTKSAQKA</sequence>
<dbReference type="InterPro" id="IPR000795">
    <property type="entry name" value="T_Tr_GTP-bd_dom"/>
</dbReference>
<dbReference type="SUPFAM" id="SSF50447">
    <property type="entry name" value="Translation proteins"/>
    <property type="match status" value="1"/>
</dbReference>
<gene>
    <name evidence="10" type="ORF">SUZIE_191255</name>
</gene>
<keyword evidence="4" id="KW-0547">Nucleotide-binding</keyword>
<evidence type="ECO:0000256" key="1">
    <source>
        <dbReference type="ARBA" id="ARBA00007249"/>
    </source>
</evidence>
<dbReference type="InterPro" id="IPR027417">
    <property type="entry name" value="P-loop_NTPase"/>
</dbReference>
<dbReference type="GO" id="GO:0005525">
    <property type="term" value="F:GTP binding"/>
    <property type="evidence" value="ECO:0007669"/>
    <property type="project" value="UniProtKB-KW"/>
</dbReference>
<comment type="similarity">
    <text evidence="1">Belongs to the TRAFAC class translation factor GTPase superfamily. Classic translation factor GTPase family. EF-Tu/EF-1A subfamily.</text>
</comment>
<evidence type="ECO:0000256" key="5">
    <source>
        <dbReference type="ARBA" id="ARBA00022768"/>
    </source>
</evidence>
<keyword evidence="7" id="KW-0342">GTP-binding</keyword>
<accession>A0AA41T7S3</accession>
<comment type="catalytic activity">
    <reaction evidence="8">
        <text>GTP + H2O = GDP + phosphate + H(+)</text>
        <dbReference type="Rhea" id="RHEA:19669"/>
        <dbReference type="ChEBI" id="CHEBI:15377"/>
        <dbReference type="ChEBI" id="CHEBI:15378"/>
        <dbReference type="ChEBI" id="CHEBI:37565"/>
        <dbReference type="ChEBI" id="CHEBI:43474"/>
        <dbReference type="ChEBI" id="CHEBI:58189"/>
    </reaction>
    <physiologicalReaction direction="left-to-right" evidence="8">
        <dbReference type="Rhea" id="RHEA:19670"/>
    </physiologicalReaction>
</comment>
<reference evidence="10" key="1">
    <citation type="submission" date="2020-03" db="EMBL/GenBank/DDBJ databases">
        <title>Studies in the Genomics of Life Span.</title>
        <authorList>
            <person name="Glass D."/>
        </authorList>
    </citation>
    <scope>NUCLEOTIDE SEQUENCE</scope>
    <source>
        <strain evidence="10">SUZIE</strain>
        <tissue evidence="10">Muscle</tissue>
    </source>
</reference>
<dbReference type="InterPro" id="IPR004539">
    <property type="entry name" value="Transl_elong_EF1A_euk/arc"/>
</dbReference>
<dbReference type="Pfam" id="PF03144">
    <property type="entry name" value="GTP_EFTU_D2"/>
    <property type="match status" value="1"/>
</dbReference>
<dbReference type="InterPro" id="IPR050100">
    <property type="entry name" value="TRAFAC_GTPase_members"/>
</dbReference>
<keyword evidence="5 10" id="KW-0251">Elongation factor</keyword>
<dbReference type="NCBIfam" id="TIGR00483">
    <property type="entry name" value="EF-1_alpha"/>
    <property type="match status" value="1"/>
</dbReference>
<organism evidence="10 11">
    <name type="scientific">Sciurus carolinensis</name>
    <name type="common">Eastern gray squirrel</name>
    <dbReference type="NCBI Taxonomy" id="30640"/>
    <lineage>
        <taxon>Eukaryota</taxon>
        <taxon>Metazoa</taxon>
        <taxon>Chordata</taxon>
        <taxon>Craniata</taxon>
        <taxon>Vertebrata</taxon>
        <taxon>Euteleostomi</taxon>
        <taxon>Mammalia</taxon>
        <taxon>Eutheria</taxon>
        <taxon>Euarchontoglires</taxon>
        <taxon>Glires</taxon>
        <taxon>Rodentia</taxon>
        <taxon>Sciuromorpha</taxon>
        <taxon>Sciuridae</taxon>
        <taxon>Sciurinae</taxon>
        <taxon>Sciurini</taxon>
        <taxon>Sciurus</taxon>
    </lineage>
</organism>
<dbReference type="AlphaFoldDB" id="A0AA41T7S3"/>
<proteinExistence type="inferred from homology"/>
<protein>
    <submittedName>
        <fullName evidence="10">Elongation factor 1-alpha 1</fullName>
    </submittedName>
</protein>
<dbReference type="FunFam" id="2.40.30.10:FF:000168">
    <property type="entry name" value="Elongation factor 1-alpha 2"/>
    <property type="match status" value="1"/>
</dbReference>
<evidence type="ECO:0000313" key="10">
    <source>
        <dbReference type="EMBL" id="MBZ3887100.1"/>
    </source>
</evidence>
<evidence type="ECO:0000259" key="9">
    <source>
        <dbReference type="PROSITE" id="PS51722"/>
    </source>
</evidence>
<dbReference type="InterPro" id="IPR004161">
    <property type="entry name" value="EFTu-like_2"/>
</dbReference>
<dbReference type="PROSITE" id="PS51722">
    <property type="entry name" value="G_TR_2"/>
    <property type="match status" value="1"/>
</dbReference>
<dbReference type="InterPro" id="IPR009001">
    <property type="entry name" value="Transl_elong_EF1A/Init_IF2_C"/>
</dbReference>
<feature type="domain" description="Tr-type G" evidence="9">
    <location>
        <begin position="5"/>
        <end position="242"/>
    </location>
</feature>
<evidence type="ECO:0000256" key="2">
    <source>
        <dbReference type="ARBA" id="ARBA00022481"/>
    </source>
</evidence>
<dbReference type="FunFam" id="3.40.50.300:FF:000090">
    <property type="entry name" value="Elongation factor 1-alpha"/>
    <property type="match status" value="1"/>
</dbReference>
<dbReference type="FunFam" id="2.40.30.10:FF:000005">
    <property type="entry name" value="Elongation factor 1-alpha"/>
    <property type="match status" value="1"/>
</dbReference>
<dbReference type="Pfam" id="PF00009">
    <property type="entry name" value="GTP_EFTU"/>
    <property type="match status" value="1"/>
</dbReference>
<dbReference type="CDD" id="cd01883">
    <property type="entry name" value="EF1_alpha"/>
    <property type="match status" value="1"/>
</dbReference>
<dbReference type="GO" id="GO:0003746">
    <property type="term" value="F:translation elongation factor activity"/>
    <property type="evidence" value="ECO:0007669"/>
    <property type="project" value="UniProtKB-KW"/>
</dbReference>
<keyword evidence="3" id="KW-0597">Phosphoprotein</keyword>
<dbReference type="Proteomes" id="UP001166674">
    <property type="component" value="Unassembled WGS sequence"/>
</dbReference>
<dbReference type="PRINTS" id="PR00315">
    <property type="entry name" value="ELONGATNFCT"/>
</dbReference>
<evidence type="ECO:0000256" key="4">
    <source>
        <dbReference type="ARBA" id="ARBA00022741"/>
    </source>
</evidence>
<dbReference type="PANTHER" id="PTHR23115">
    <property type="entry name" value="TRANSLATION FACTOR"/>
    <property type="match status" value="1"/>
</dbReference>
<keyword evidence="11" id="KW-1185">Reference proteome</keyword>
<dbReference type="NCBIfam" id="NF008969">
    <property type="entry name" value="PRK12317.1"/>
    <property type="match status" value="1"/>
</dbReference>
<dbReference type="EMBL" id="JAATJV010413295">
    <property type="protein sequence ID" value="MBZ3887100.1"/>
    <property type="molecule type" value="Genomic_DNA"/>
</dbReference>
<keyword evidence="6" id="KW-0648">Protein biosynthesis</keyword>
<evidence type="ECO:0000313" key="11">
    <source>
        <dbReference type="Proteomes" id="UP001166674"/>
    </source>
</evidence>
<comment type="caution">
    <text evidence="10">The sequence shown here is derived from an EMBL/GenBank/DDBJ whole genome shotgun (WGS) entry which is preliminary data.</text>
</comment>
<dbReference type="CDD" id="cd03705">
    <property type="entry name" value="EF1_alpha_III"/>
    <property type="match status" value="1"/>
</dbReference>
<evidence type="ECO:0000256" key="6">
    <source>
        <dbReference type="ARBA" id="ARBA00022917"/>
    </source>
</evidence>
<dbReference type="SUPFAM" id="SSF52540">
    <property type="entry name" value="P-loop containing nucleoside triphosphate hydrolases"/>
    <property type="match status" value="1"/>
</dbReference>
<keyword evidence="2" id="KW-0488">Methylation</keyword>
<dbReference type="Gene3D" id="2.40.30.10">
    <property type="entry name" value="Translation factors"/>
    <property type="match status" value="2"/>
</dbReference>
<dbReference type="Pfam" id="PF22594">
    <property type="entry name" value="GTP-eEF1A_C"/>
    <property type="match status" value="1"/>
</dbReference>
<dbReference type="InterPro" id="IPR054696">
    <property type="entry name" value="GTP-eEF1A_C"/>
</dbReference>